<gene>
    <name evidence="3" type="ORF">PHY01_29010</name>
</gene>
<dbReference type="PANTHER" id="PTHR35174">
    <property type="entry name" value="BLL7171 PROTEIN-RELATED"/>
    <property type="match status" value="1"/>
</dbReference>
<dbReference type="RefSeq" id="WP_141279154.1">
    <property type="nucleotide sequence ID" value="NZ_BAAARZ010000003.1"/>
</dbReference>
<comment type="similarity">
    <text evidence="1">Belongs to the YciI family.</text>
</comment>
<sequence length="122" mass="12919">MTQYLLSLPHDSEEEPTMATMDPAELEAVMAATGAFMEELTSSGVFVFAGGLHPPSSAITVDGTDGDPTARPGPFTRAPEYLGGLWVIEVPDEDAAVGWATKAARALRARIEVRAFQTVPQG</sequence>
<dbReference type="InterPro" id="IPR011008">
    <property type="entry name" value="Dimeric_a/b-barrel"/>
</dbReference>
<protein>
    <submittedName>
        <fullName evidence="3">Transcription initiation protein</fullName>
    </submittedName>
</protein>
<dbReference type="OrthoDB" id="668782at2"/>
<dbReference type="Gene3D" id="3.30.70.1060">
    <property type="entry name" value="Dimeric alpha+beta barrel"/>
    <property type="match status" value="1"/>
</dbReference>
<dbReference type="Proteomes" id="UP000320338">
    <property type="component" value="Unassembled WGS sequence"/>
</dbReference>
<keyword evidence="4" id="KW-1185">Reference proteome</keyword>
<dbReference type="InterPro" id="IPR005545">
    <property type="entry name" value="YCII"/>
</dbReference>
<evidence type="ECO:0000313" key="3">
    <source>
        <dbReference type="EMBL" id="GEC20618.1"/>
    </source>
</evidence>
<evidence type="ECO:0000313" key="4">
    <source>
        <dbReference type="Proteomes" id="UP000320338"/>
    </source>
</evidence>
<comment type="caution">
    <text evidence="3">The sequence shown here is derived from an EMBL/GenBank/DDBJ whole genome shotgun (WGS) entry which is preliminary data.</text>
</comment>
<proteinExistence type="inferred from homology"/>
<feature type="domain" description="YCII-related" evidence="2">
    <location>
        <begin position="24"/>
        <end position="107"/>
    </location>
</feature>
<name>A0A4Y3WQ31_9PSEU</name>
<reference evidence="3 4" key="1">
    <citation type="submission" date="2019-06" db="EMBL/GenBank/DDBJ databases">
        <title>Whole genome shotgun sequence of Pseudonocardia hydrocarbonoxydans NBRC 14498.</title>
        <authorList>
            <person name="Hosoyama A."/>
            <person name="Uohara A."/>
            <person name="Ohji S."/>
            <person name="Ichikawa N."/>
        </authorList>
    </citation>
    <scope>NUCLEOTIDE SEQUENCE [LARGE SCALE GENOMIC DNA]</scope>
    <source>
        <strain evidence="3 4">NBRC 14498</strain>
    </source>
</reference>
<organism evidence="3 4">
    <name type="scientific">Pseudonocardia hydrocarbonoxydans</name>
    <dbReference type="NCBI Taxonomy" id="76726"/>
    <lineage>
        <taxon>Bacteria</taxon>
        <taxon>Bacillati</taxon>
        <taxon>Actinomycetota</taxon>
        <taxon>Actinomycetes</taxon>
        <taxon>Pseudonocardiales</taxon>
        <taxon>Pseudonocardiaceae</taxon>
        <taxon>Pseudonocardia</taxon>
    </lineage>
</organism>
<accession>A0A4Y3WQ31</accession>
<evidence type="ECO:0000259" key="2">
    <source>
        <dbReference type="Pfam" id="PF03795"/>
    </source>
</evidence>
<dbReference type="SUPFAM" id="SSF54909">
    <property type="entry name" value="Dimeric alpha+beta barrel"/>
    <property type="match status" value="1"/>
</dbReference>
<dbReference type="PANTHER" id="PTHR35174:SF3">
    <property type="entry name" value="BLL7171 PROTEIN"/>
    <property type="match status" value="1"/>
</dbReference>
<dbReference type="EMBL" id="BJNG01000020">
    <property type="protein sequence ID" value="GEC20618.1"/>
    <property type="molecule type" value="Genomic_DNA"/>
</dbReference>
<dbReference type="Pfam" id="PF03795">
    <property type="entry name" value="YCII"/>
    <property type="match status" value="1"/>
</dbReference>
<evidence type="ECO:0000256" key="1">
    <source>
        <dbReference type="ARBA" id="ARBA00007689"/>
    </source>
</evidence>
<dbReference type="AlphaFoldDB" id="A0A4Y3WQ31"/>